<evidence type="ECO:0000256" key="3">
    <source>
        <dbReference type="ARBA" id="ARBA00022670"/>
    </source>
</evidence>
<feature type="domain" description="Peptidase M16 N-terminal" evidence="11">
    <location>
        <begin position="91"/>
        <end position="203"/>
    </location>
</feature>
<comment type="similarity">
    <text evidence="2 8">Belongs to the peptidase M16 family.</text>
</comment>
<dbReference type="AlphaFoldDB" id="A0A7W9BAB5"/>
<dbReference type="EC" id="3.4.24.-" evidence="13"/>
<keyword evidence="14" id="KW-1185">Reference proteome</keyword>
<evidence type="ECO:0000256" key="5">
    <source>
        <dbReference type="ARBA" id="ARBA00022801"/>
    </source>
</evidence>
<evidence type="ECO:0000256" key="2">
    <source>
        <dbReference type="ARBA" id="ARBA00007261"/>
    </source>
</evidence>
<evidence type="ECO:0000256" key="6">
    <source>
        <dbReference type="ARBA" id="ARBA00022833"/>
    </source>
</evidence>
<feature type="region of interest" description="Disordered" evidence="9">
    <location>
        <begin position="46"/>
        <end position="68"/>
    </location>
</feature>
<keyword evidence="10" id="KW-0732">Signal</keyword>
<keyword evidence="5 13" id="KW-0378">Hydrolase</keyword>
<name>A0A7W9BAB5_9SPHN</name>
<keyword evidence="7" id="KW-0482">Metalloprotease</keyword>
<proteinExistence type="inferred from homology"/>
<reference evidence="13 14" key="1">
    <citation type="submission" date="2020-08" db="EMBL/GenBank/DDBJ databases">
        <title>Genomic Encyclopedia of Type Strains, Phase IV (KMG-IV): sequencing the most valuable type-strain genomes for metagenomic binning, comparative biology and taxonomic classification.</title>
        <authorList>
            <person name="Goeker M."/>
        </authorList>
    </citation>
    <scope>NUCLEOTIDE SEQUENCE [LARGE SCALE GENOMIC DNA]</scope>
    <source>
        <strain evidence="13 14">DSM 100044</strain>
    </source>
</reference>
<keyword evidence="6" id="KW-0862">Zinc</keyword>
<dbReference type="PANTHER" id="PTHR43690">
    <property type="entry name" value="NARDILYSIN"/>
    <property type="match status" value="1"/>
</dbReference>
<evidence type="ECO:0000256" key="10">
    <source>
        <dbReference type="SAM" id="SignalP"/>
    </source>
</evidence>
<feature type="chain" id="PRO_5031495951" evidence="10">
    <location>
        <begin position="22"/>
        <end position="973"/>
    </location>
</feature>
<dbReference type="Proteomes" id="UP000546200">
    <property type="component" value="Unassembled WGS sequence"/>
</dbReference>
<feature type="signal peptide" evidence="10">
    <location>
        <begin position="1"/>
        <end position="21"/>
    </location>
</feature>
<keyword evidence="3 13" id="KW-0645">Protease</keyword>
<organism evidence="13 14">
    <name type="scientific">Sphingomonas aerophila</name>
    <dbReference type="NCBI Taxonomy" id="1344948"/>
    <lineage>
        <taxon>Bacteria</taxon>
        <taxon>Pseudomonadati</taxon>
        <taxon>Pseudomonadota</taxon>
        <taxon>Alphaproteobacteria</taxon>
        <taxon>Sphingomonadales</taxon>
        <taxon>Sphingomonadaceae</taxon>
        <taxon>Sphingomonas</taxon>
    </lineage>
</organism>
<evidence type="ECO:0000256" key="9">
    <source>
        <dbReference type="SAM" id="MobiDB-lite"/>
    </source>
</evidence>
<evidence type="ECO:0000256" key="8">
    <source>
        <dbReference type="RuleBase" id="RU004447"/>
    </source>
</evidence>
<dbReference type="InterPro" id="IPR011249">
    <property type="entry name" value="Metalloenz_LuxS/M16"/>
</dbReference>
<keyword evidence="4" id="KW-0479">Metal-binding</keyword>
<dbReference type="EMBL" id="JACIJK010000001">
    <property type="protein sequence ID" value="MBB5713309.1"/>
    <property type="molecule type" value="Genomic_DNA"/>
</dbReference>
<sequence>MIRTGAAFLAALALLGASATARQSGSGPQASGPVAPAASPVATIQAAPGAPAATSWQHAGSDIPADPAWRTGTLPNGLRYAVRRNARPPGSISVRIRIDAGGLMEEEAEQGWAHLLEHMTFRGTATVPDGEGIRIWQRLGARFGADTNAFTSLRSTSYVLDLPRADAESYAQALRVMAEMMQSARIDAKLLATERQVVAAEGAQRRSPLARELQDASRALFLAGTRAGKRDIIGSPETLANATADRLRAFYKRWYRPERAVVVVVGDADPALLETEVQRAFSGWTADGKPPVEPDYGPSTTPAKPVLAVTDPQAANTDSLGWVARHDDAPVTIAEVQRQLVESVALGIVNRRFAAAEESGGALVDASAGLSRGRHVGDQLTVSLLPRPGQNRAALDQVFAILNALRATPPTEAEVEQGRAGLRRSAVDRVTLRTSVTSGGLANQFVADVDRGDVTADPRFYLETLKAFERAITPDAVNKVLVELLAPPPRLLRATTDPALAASAAADLAAARQAAAAKDVAVRAMSLSELPSPGVPGTVISRSRIDDLDIDRVRFANGVTLDFKKTGFERNTVRVSVRVGRGLLAQAPNDPGLFWTSGALGAAGFGPFTREELARLAAGRRVSFSIGSGLDGIGLATATSRGDLADTLRLMTGALTQMRYAEGPVARIRDGNAATYASLYSQPGSVLSAFGAPYLYGGDTRFRGVPPLAEIERLKLADVTRFWTGQLAQGPIRVSAVGDLDADALIAAVARTFGALPPRPDQPVDPAYTAVRPTPPPGGAAILHHRGAPDQASVARVFPVLGYRQEVQVGRALGLAAAIVQDRLTSEFRETEAGTYAPSASVSQIRDLPAYGTFVAGAQLKVDRIADFDRALARILADLAANGPDADALERARTTAIATIERARASDNGYWLGLVANSIDDPRDLEAVRTAIPGRKALTVADIRAAVTRYLTPGKSFAINVLPAAAQIAPARP</sequence>
<gene>
    <name evidence="13" type="ORF">FHS94_000128</name>
</gene>
<comment type="caution">
    <text evidence="13">The sequence shown here is derived from an EMBL/GenBank/DDBJ whole genome shotgun (WGS) entry which is preliminary data.</text>
</comment>
<dbReference type="InterPro" id="IPR007863">
    <property type="entry name" value="Peptidase_M16_C"/>
</dbReference>
<feature type="domain" description="Peptidase M16 C-terminal" evidence="12">
    <location>
        <begin position="242"/>
        <end position="422"/>
    </location>
</feature>
<dbReference type="Pfam" id="PF00675">
    <property type="entry name" value="Peptidase_M16"/>
    <property type="match status" value="1"/>
</dbReference>
<dbReference type="InterPro" id="IPR050626">
    <property type="entry name" value="Peptidase_M16"/>
</dbReference>
<evidence type="ECO:0000313" key="14">
    <source>
        <dbReference type="Proteomes" id="UP000546200"/>
    </source>
</evidence>
<dbReference type="GO" id="GO:0004222">
    <property type="term" value="F:metalloendopeptidase activity"/>
    <property type="evidence" value="ECO:0007669"/>
    <property type="project" value="InterPro"/>
</dbReference>
<dbReference type="GO" id="GO:0006508">
    <property type="term" value="P:proteolysis"/>
    <property type="evidence" value="ECO:0007669"/>
    <property type="project" value="UniProtKB-KW"/>
</dbReference>
<dbReference type="InterPro" id="IPR011765">
    <property type="entry name" value="Pept_M16_N"/>
</dbReference>
<dbReference type="InterPro" id="IPR001431">
    <property type="entry name" value="Pept_M16_Zn_BS"/>
</dbReference>
<dbReference type="Gene3D" id="3.30.830.10">
    <property type="entry name" value="Metalloenzyme, LuxS/M16 peptidase-like"/>
    <property type="match status" value="4"/>
</dbReference>
<evidence type="ECO:0000256" key="4">
    <source>
        <dbReference type="ARBA" id="ARBA00022723"/>
    </source>
</evidence>
<dbReference type="Pfam" id="PF05193">
    <property type="entry name" value="Peptidase_M16_C"/>
    <property type="match status" value="2"/>
</dbReference>
<comment type="cofactor">
    <cofactor evidence="1">
        <name>Zn(2+)</name>
        <dbReference type="ChEBI" id="CHEBI:29105"/>
    </cofactor>
</comment>
<accession>A0A7W9BAB5</accession>
<evidence type="ECO:0000313" key="13">
    <source>
        <dbReference type="EMBL" id="MBB5713309.1"/>
    </source>
</evidence>
<protein>
    <submittedName>
        <fullName evidence="13">Zinc protease</fullName>
        <ecNumber evidence="13">3.4.24.-</ecNumber>
    </submittedName>
</protein>
<dbReference type="GO" id="GO:0046872">
    <property type="term" value="F:metal ion binding"/>
    <property type="evidence" value="ECO:0007669"/>
    <property type="project" value="UniProtKB-KW"/>
</dbReference>
<evidence type="ECO:0000256" key="1">
    <source>
        <dbReference type="ARBA" id="ARBA00001947"/>
    </source>
</evidence>
<evidence type="ECO:0000259" key="12">
    <source>
        <dbReference type="Pfam" id="PF05193"/>
    </source>
</evidence>
<dbReference type="RefSeq" id="WP_184053298.1">
    <property type="nucleotide sequence ID" value="NZ_JACIJK010000001.1"/>
</dbReference>
<evidence type="ECO:0000256" key="7">
    <source>
        <dbReference type="ARBA" id="ARBA00023049"/>
    </source>
</evidence>
<dbReference type="PANTHER" id="PTHR43690:SF17">
    <property type="entry name" value="PROTEIN YHJJ"/>
    <property type="match status" value="1"/>
</dbReference>
<feature type="domain" description="Peptidase M16 C-terminal" evidence="12">
    <location>
        <begin position="727"/>
        <end position="894"/>
    </location>
</feature>
<dbReference type="PROSITE" id="PS00143">
    <property type="entry name" value="INSULINASE"/>
    <property type="match status" value="1"/>
</dbReference>
<dbReference type="SUPFAM" id="SSF63411">
    <property type="entry name" value="LuxS/MPP-like metallohydrolase"/>
    <property type="match status" value="4"/>
</dbReference>
<evidence type="ECO:0000259" key="11">
    <source>
        <dbReference type="Pfam" id="PF00675"/>
    </source>
</evidence>